<gene>
    <name evidence="2" type="ORF">OFLC_LOCUS9228</name>
</gene>
<dbReference type="Proteomes" id="UP000267606">
    <property type="component" value="Unassembled WGS sequence"/>
</dbReference>
<feature type="compositionally biased region" description="Polar residues" evidence="1">
    <location>
        <begin position="40"/>
        <end position="54"/>
    </location>
</feature>
<reference evidence="2 3" key="2">
    <citation type="submission" date="2018-11" db="EMBL/GenBank/DDBJ databases">
        <authorList>
            <consortium name="Pathogen Informatics"/>
        </authorList>
    </citation>
    <scope>NUCLEOTIDE SEQUENCE [LARGE SCALE GENOMIC DNA]</scope>
</reference>
<evidence type="ECO:0000256" key="1">
    <source>
        <dbReference type="SAM" id="MobiDB-lite"/>
    </source>
</evidence>
<dbReference type="GO" id="GO:0016477">
    <property type="term" value="P:cell migration"/>
    <property type="evidence" value="ECO:0007669"/>
    <property type="project" value="TreeGrafter"/>
</dbReference>
<dbReference type="STRING" id="387005.A0A183HP17"/>
<keyword evidence="3" id="KW-1185">Reference proteome</keyword>
<dbReference type="GO" id="GO:0005829">
    <property type="term" value="C:cytosol"/>
    <property type="evidence" value="ECO:0007669"/>
    <property type="project" value="TreeGrafter"/>
</dbReference>
<protein>
    <submittedName>
        <fullName evidence="4">UAS domain-containing protein</fullName>
    </submittedName>
</protein>
<dbReference type="WBParaSite" id="OFLC_0000922801-mRNA-1">
    <property type="protein sequence ID" value="OFLC_0000922801-mRNA-1"/>
    <property type="gene ID" value="OFLC_0000922801"/>
</dbReference>
<dbReference type="GO" id="GO:0030866">
    <property type="term" value="P:cortical actin cytoskeleton organization"/>
    <property type="evidence" value="ECO:0007669"/>
    <property type="project" value="TreeGrafter"/>
</dbReference>
<evidence type="ECO:0000313" key="4">
    <source>
        <dbReference type="WBParaSite" id="OFLC_0000922801-mRNA-1"/>
    </source>
</evidence>
<evidence type="ECO:0000313" key="3">
    <source>
        <dbReference type="Proteomes" id="UP000267606"/>
    </source>
</evidence>
<dbReference type="PANTHER" id="PTHR45857">
    <property type="entry name" value="FORMIN-LIKE PROTEIN"/>
    <property type="match status" value="1"/>
</dbReference>
<organism evidence="4">
    <name type="scientific">Onchocerca flexuosa</name>
    <dbReference type="NCBI Taxonomy" id="387005"/>
    <lineage>
        <taxon>Eukaryota</taxon>
        <taxon>Metazoa</taxon>
        <taxon>Ecdysozoa</taxon>
        <taxon>Nematoda</taxon>
        <taxon>Chromadorea</taxon>
        <taxon>Rhabditida</taxon>
        <taxon>Spirurina</taxon>
        <taxon>Spiruromorpha</taxon>
        <taxon>Filarioidea</taxon>
        <taxon>Onchocercidae</taxon>
        <taxon>Onchocerca</taxon>
    </lineage>
</organism>
<evidence type="ECO:0000313" key="2">
    <source>
        <dbReference type="EMBL" id="VDO59266.1"/>
    </source>
</evidence>
<proteinExistence type="predicted"/>
<dbReference type="EMBL" id="UZAJ01011104">
    <property type="protein sequence ID" value="VDO59266.1"/>
    <property type="molecule type" value="Genomic_DNA"/>
</dbReference>
<sequence>MFLNDQNNGLEMLIDYLTQLQEDGSWGNICNDSNQDGASSSGAFPYSHASQSHTLAVPNSGENDHFSDEKITGGLFRRTTSVTKKSSKNHGDRDDDIHKSFLMYEAELIFIYTRLPLQYGFNMVFSNPQAIYCIARSILHQSLRFAFYNSSA</sequence>
<feature type="region of interest" description="Disordered" evidence="1">
    <location>
        <begin position="40"/>
        <end position="69"/>
    </location>
</feature>
<dbReference type="GO" id="GO:0051015">
    <property type="term" value="F:actin filament binding"/>
    <property type="evidence" value="ECO:0007669"/>
    <property type="project" value="TreeGrafter"/>
</dbReference>
<accession>A0A183HP17</accession>
<dbReference type="PANTHER" id="PTHR45857:SF4">
    <property type="entry name" value="FORMIN-LIKE PROTEIN"/>
    <property type="match status" value="1"/>
</dbReference>
<dbReference type="AlphaFoldDB" id="A0A183HP17"/>
<dbReference type="InterPro" id="IPR043592">
    <property type="entry name" value="FMNL_animal"/>
</dbReference>
<dbReference type="GO" id="GO:0008360">
    <property type="term" value="P:regulation of cell shape"/>
    <property type="evidence" value="ECO:0007669"/>
    <property type="project" value="TreeGrafter"/>
</dbReference>
<reference evidence="4" key="1">
    <citation type="submission" date="2016-06" db="UniProtKB">
        <authorList>
            <consortium name="WormBaseParasite"/>
        </authorList>
    </citation>
    <scope>IDENTIFICATION</scope>
</reference>
<name>A0A183HP17_9BILA</name>